<dbReference type="STRING" id="1390249.BHU72_07740"/>
<dbReference type="RefSeq" id="WP_069702818.1">
    <property type="nucleotide sequence ID" value="NZ_MJAT01000036.1"/>
</dbReference>
<dbReference type="SUPFAM" id="SSF50346">
    <property type="entry name" value="PRC-barrel domain"/>
    <property type="match status" value="1"/>
</dbReference>
<keyword evidence="3" id="KW-1185">Reference proteome</keyword>
<sequence length="102" mass="11830">MVKLSDFQSKDVINIVDGRRIGIISDFELDLHEGYIKAIIVPAGNRMFGFFNDRQDIVIPWKRIRKIGTDVILVEISDLSSTLDEKTTIKIDQDKSRPYYRK</sequence>
<evidence type="ECO:0000259" key="1">
    <source>
        <dbReference type="Pfam" id="PF05239"/>
    </source>
</evidence>
<proteinExistence type="predicted"/>
<dbReference type="NCBIfam" id="TIGR02888">
    <property type="entry name" value="spore_YlmC_YmxH"/>
    <property type="match status" value="1"/>
</dbReference>
<dbReference type="OrthoDB" id="6024937at2"/>
<accession>A0A1E5L450</accession>
<dbReference type="AlphaFoldDB" id="A0A1E5L450"/>
<dbReference type="InterPro" id="IPR014238">
    <property type="entry name" value="Spore_YlmC/YmxH"/>
</dbReference>
<protein>
    <recommendedName>
        <fullName evidence="1">PRC-barrel domain-containing protein</fullName>
    </recommendedName>
</protein>
<dbReference type="PANTHER" id="PTHR40061:SF1">
    <property type="entry name" value="SPORULATION PROTEIN YLMC-RELATED"/>
    <property type="match status" value="1"/>
</dbReference>
<organism evidence="2 3">
    <name type="scientific">Desulfuribacillus stibiiarsenatis</name>
    <dbReference type="NCBI Taxonomy" id="1390249"/>
    <lineage>
        <taxon>Bacteria</taxon>
        <taxon>Bacillati</taxon>
        <taxon>Bacillota</taxon>
        <taxon>Desulfuribacillia</taxon>
        <taxon>Desulfuribacillales</taxon>
        <taxon>Desulfuribacillaceae</taxon>
        <taxon>Desulfuribacillus</taxon>
    </lineage>
</organism>
<reference evidence="2 3" key="1">
    <citation type="submission" date="2016-09" db="EMBL/GenBank/DDBJ databases">
        <title>Desulfuribacillus arsenicus sp. nov., an obligately anaerobic, dissimilatory arsenic- and antimonate-reducing bacterium isolated from anoxic sediments.</title>
        <authorList>
            <person name="Abin C.A."/>
            <person name="Hollibaugh J.T."/>
        </authorList>
    </citation>
    <scope>NUCLEOTIDE SEQUENCE [LARGE SCALE GENOMIC DNA]</scope>
    <source>
        <strain evidence="2 3">MLFW-2</strain>
    </source>
</reference>
<comment type="caution">
    <text evidence="2">The sequence shown here is derived from an EMBL/GenBank/DDBJ whole genome shotgun (WGS) entry which is preliminary data.</text>
</comment>
<evidence type="ECO:0000313" key="2">
    <source>
        <dbReference type="EMBL" id="OEH84719.1"/>
    </source>
</evidence>
<dbReference type="EMBL" id="MJAT01000036">
    <property type="protein sequence ID" value="OEH84719.1"/>
    <property type="molecule type" value="Genomic_DNA"/>
</dbReference>
<evidence type="ECO:0000313" key="3">
    <source>
        <dbReference type="Proteomes" id="UP000095255"/>
    </source>
</evidence>
<gene>
    <name evidence="2" type="ORF">BHU72_07740</name>
</gene>
<feature type="domain" description="PRC-barrel" evidence="1">
    <location>
        <begin position="2"/>
        <end position="76"/>
    </location>
</feature>
<name>A0A1E5L450_9FIRM</name>
<dbReference type="Proteomes" id="UP000095255">
    <property type="component" value="Unassembled WGS sequence"/>
</dbReference>
<dbReference type="Gene3D" id="2.30.30.240">
    <property type="entry name" value="PRC-barrel domain"/>
    <property type="match status" value="1"/>
</dbReference>
<dbReference type="InterPro" id="IPR011033">
    <property type="entry name" value="PRC_barrel-like_sf"/>
</dbReference>
<dbReference type="InterPro" id="IPR027275">
    <property type="entry name" value="PRC-brl_dom"/>
</dbReference>
<dbReference type="Pfam" id="PF05239">
    <property type="entry name" value="PRC"/>
    <property type="match status" value="1"/>
</dbReference>
<dbReference type="PANTHER" id="PTHR40061">
    <property type="entry name" value="SPORULATION PROTEIN YLMC-RELATED"/>
    <property type="match status" value="1"/>
</dbReference>